<dbReference type="Proteomes" id="UP000016662">
    <property type="component" value="Unassembled WGS sequence"/>
</dbReference>
<dbReference type="HOGENOM" id="CLU_1721010_0_0_9"/>
<dbReference type="STRING" id="411473.RUMCAL_02483"/>
<organism evidence="1 2">
    <name type="scientific">Ruminococcus callidus ATCC 27760</name>
    <dbReference type="NCBI Taxonomy" id="411473"/>
    <lineage>
        <taxon>Bacteria</taxon>
        <taxon>Bacillati</taxon>
        <taxon>Bacillota</taxon>
        <taxon>Clostridia</taxon>
        <taxon>Eubacteriales</taxon>
        <taxon>Oscillospiraceae</taxon>
        <taxon>Ruminococcus</taxon>
    </lineage>
</organism>
<sequence length="152" mass="17258">MAGFFERLANMIDEEVSKAGANGNTSSVPAAAPKKPVTWNEFLEQTGKDVDQQVISHARKEGLIYVGGKCKFTATKCEEDKDKETFVVNVDAALYFKDQFKTEKNFQLYPLHREVKFSEFTEDAETREQLEKIKTEVVELDVETPQITAQEE</sequence>
<name>U2LYN4_9FIRM</name>
<evidence type="ECO:0000313" key="1">
    <source>
        <dbReference type="EMBL" id="ERJ92203.1"/>
    </source>
</evidence>
<evidence type="ECO:0000313" key="2">
    <source>
        <dbReference type="Proteomes" id="UP000016662"/>
    </source>
</evidence>
<comment type="caution">
    <text evidence="1">The sequence shown here is derived from an EMBL/GenBank/DDBJ whole genome shotgun (WGS) entry which is preliminary data.</text>
</comment>
<dbReference type="AlphaFoldDB" id="U2LYN4"/>
<proteinExistence type="predicted"/>
<protein>
    <submittedName>
        <fullName evidence="1">Uncharacterized protein</fullName>
    </submittedName>
</protein>
<dbReference type="PATRIC" id="fig|411473.3.peg.2076"/>
<dbReference type="RefSeq" id="WP_021680650.1">
    <property type="nucleotide sequence ID" value="NZ_KI260296.1"/>
</dbReference>
<reference evidence="1 2" key="1">
    <citation type="submission" date="2013-07" db="EMBL/GenBank/DDBJ databases">
        <authorList>
            <person name="Weinstock G."/>
            <person name="Sodergren E."/>
            <person name="Wylie T."/>
            <person name="Fulton L."/>
            <person name="Fulton R."/>
            <person name="Fronick C."/>
            <person name="O'Laughlin M."/>
            <person name="Godfrey J."/>
            <person name="Miner T."/>
            <person name="Herter B."/>
            <person name="Appelbaum E."/>
            <person name="Cordes M."/>
            <person name="Lek S."/>
            <person name="Wollam A."/>
            <person name="Pepin K.H."/>
            <person name="Palsikar V.B."/>
            <person name="Mitreva M."/>
            <person name="Wilson R.K."/>
        </authorList>
    </citation>
    <scope>NUCLEOTIDE SEQUENCE [LARGE SCALE GENOMIC DNA]</scope>
    <source>
        <strain evidence="1 2">ATCC 27760</strain>
    </source>
</reference>
<gene>
    <name evidence="1" type="ORF">RUMCAL_02483</name>
</gene>
<accession>U2LYN4</accession>
<dbReference type="EMBL" id="AWVF01000297">
    <property type="protein sequence ID" value="ERJ92203.1"/>
    <property type="molecule type" value="Genomic_DNA"/>
</dbReference>
<keyword evidence="2" id="KW-1185">Reference proteome</keyword>